<gene>
    <name evidence="1" type="ORF">FB566_3594</name>
</gene>
<proteinExistence type="predicted"/>
<dbReference type="AlphaFoldDB" id="A0A543AZM3"/>
<accession>A0A543AZM3</accession>
<evidence type="ECO:0000313" key="1">
    <source>
        <dbReference type="EMBL" id="TQL78019.1"/>
    </source>
</evidence>
<dbReference type="InParanoid" id="A0A543AZM3"/>
<dbReference type="Proteomes" id="UP000317043">
    <property type="component" value="Unassembled WGS sequence"/>
</dbReference>
<dbReference type="EMBL" id="VFOW01000001">
    <property type="protein sequence ID" value="TQL78019.1"/>
    <property type="molecule type" value="Genomic_DNA"/>
</dbReference>
<protein>
    <submittedName>
        <fullName evidence="1">Uncharacterized protein</fullName>
    </submittedName>
</protein>
<evidence type="ECO:0000313" key="2">
    <source>
        <dbReference type="Proteomes" id="UP000317043"/>
    </source>
</evidence>
<name>A0A543AZM3_9ACTN</name>
<comment type="caution">
    <text evidence="1">The sequence shown here is derived from an EMBL/GenBank/DDBJ whole genome shotgun (WGS) entry which is preliminary data.</text>
</comment>
<organism evidence="1 2">
    <name type="scientific">Stackebrandtia endophytica</name>
    <dbReference type="NCBI Taxonomy" id="1496996"/>
    <lineage>
        <taxon>Bacteria</taxon>
        <taxon>Bacillati</taxon>
        <taxon>Actinomycetota</taxon>
        <taxon>Actinomycetes</taxon>
        <taxon>Glycomycetales</taxon>
        <taxon>Glycomycetaceae</taxon>
        <taxon>Stackebrandtia</taxon>
    </lineage>
</organism>
<keyword evidence="2" id="KW-1185">Reference proteome</keyword>
<sequence length="43" mass="4869">MPHLASWHARIRCPKRQPCTLTRAGDPLRGLSIEGKPFVRMIA</sequence>
<reference evidence="1 2" key="1">
    <citation type="submission" date="2019-06" db="EMBL/GenBank/DDBJ databases">
        <title>Sequencing the genomes of 1000 actinobacteria strains.</title>
        <authorList>
            <person name="Klenk H.-P."/>
        </authorList>
    </citation>
    <scope>NUCLEOTIDE SEQUENCE [LARGE SCALE GENOMIC DNA]</scope>
    <source>
        <strain evidence="1 2">DSM 45928</strain>
    </source>
</reference>